<dbReference type="PANTHER" id="PTHR24567">
    <property type="entry name" value="CRP FAMILY TRANSCRIPTIONAL REGULATORY PROTEIN"/>
    <property type="match status" value="1"/>
</dbReference>
<evidence type="ECO:0000259" key="4">
    <source>
        <dbReference type="PROSITE" id="PS50042"/>
    </source>
</evidence>
<dbReference type="AlphaFoldDB" id="A0A2N7F5V5"/>
<evidence type="ECO:0000259" key="5">
    <source>
        <dbReference type="PROSITE" id="PS51063"/>
    </source>
</evidence>
<name>A0A2N7F5V5_VIBSP</name>
<dbReference type="InterPro" id="IPR014710">
    <property type="entry name" value="RmlC-like_jellyroll"/>
</dbReference>
<dbReference type="Proteomes" id="UP000235330">
    <property type="component" value="Unassembled WGS sequence"/>
</dbReference>
<dbReference type="PROSITE" id="PS50042">
    <property type="entry name" value="CNMP_BINDING_3"/>
    <property type="match status" value="1"/>
</dbReference>
<dbReference type="PROSITE" id="PS51063">
    <property type="entry name" value="HTH_CRP_2"/>
    <property type="match status" value="1"/>
</dbReference>
<dbReference type="Gene3D" id="2.60.120.10">
    <property type="entry name" value="Jelly Rolls"/>
    <property type="match status" value="1"/>
</dbReference>
<evidence type="ECO:0000313" key="7">
    <source>
        <dbReference type="Proteomes" id="UP000235330"/>
    </source>
</evidence>
<sequence length="208" mass="23583">MVNDTKSILMTLIKVDIYPLLYQALCNASSYEIEEGGFLFRQGDIPTKLAVTISGQLEVSYIDEDGNYVIIERCDEGFWFGDAAFIDGNPLPYSTQALSHLKIVSINHSEITKNIELENEVYRFVSHSVVARLRIMYGKFDNMATLPLNERLIDRLKQLSSSEDIVSVSHDDLASYLGISRHKVSRAMKELDNQGVIKQGYKKVEILR</sequence>
<dbReference type="GO" id="GO:0003677">
    <property type="term" value="F:DNA binding"/>
    <property type="evidence" value="ECO:0007669"/>
    <property type="project" value="UniProtKB-KW"/>
</dbReference>
<feature type="domain" description="Cyclic nucleotide-binding" evidence="4">
    <location>
        <begin position="31"/>
        <end position="132"/>
    </location>
</feature>
<dbReference type="InterPro" id="IPR012318">
    <property type="entry name" value="HTH_CRP"/>
</dbReference>
<accession>A0A2N7F5V5</accession>
<dbReference type="RefSeq" id="WP_102517340.1">
    <property type="nucleotide sequence ID" value="NZ_CAWNSM010000085.1"/>
</dbReference>
<dbReference type="SUPFAM" id="SSF46785">
    <property type="entry name" value="Winged helix' DNA-binding domain"/>
    <property type="match status" value="1"/>
</dbReference>
<protein>
    <recommendedName>
        <fullName evidence="8">Crp/Fnr family transcriptional regulator</fullName>
    </recommendedName>
</protein>
<dbReference type="CDD" id="cd00038">
    <property type="entry name" value="CAP_ED"/>
    <property type="match status" value="1"/>
</dbReference>
<dbReference type="SMART" id="SM00419">
    <property type="entry name" value="HTH_CRP"/>
    <property type="match status" value="1"/>
</dbReference>
<dbReference type="EMBL" id="MCWU01000085">
    <property type="protein sequence ID" value="PMJ61012.1"/>
    <property type="molecule type" value="Genomic_DNA"/>
</dbReference>
<reference evidence="7" key="1">
    <citation type="submission" date="2016-07" db="EMBL/GenBank/DDBJ databases">
        <title>Nontailed viruses are major unrecognized killers of bacteria in the ocean.</title>
        <authorList>
            <person name="Kauffman K."/>
            <person name="Hussain F."/>
            <person name="Yang J."/>
            <person name="Arevalo P."/>
            <person name="Brown J."/>
            <person name="Cutler M."/>
            <person name="Kelly L."/>
            <person name="Polz M.F."/>
        </authorList>
    </citation>
    <scope>NUCLEOTIDE SEQUENCE [LARGE SCALE GENOMIC DNA]</scope>
    <source>
        <strain evidence="7">10N.261.55.E11</strain>
    </source>
</reference>
<dbReference type="Pfam" id="PF13545">
    <property type="entry name" value="HTH_Crp_2"/>
    <property type="match status" value="1"/>
</dbReference>
<gene>
    <name evidence="6" type="ORF">BCU17_07620</name>
</gene>
<dbReference type="GO" id="GO:0005829">
    <property type="term" value="C:cytosol"/>
    <property type="evidence" value="ECO:0007669"/>
    <property type="project" value="TreeGrafter"/>
</dbReference>
<evidence type="ECO:0008006" key="8">
    <source>
        <dbReference type="Google" id="ProtNLM"/>
    </source>
</evidence>
<evidence type="ECO:0000256" key="1">
    <source>
        <dbReference type="ARBA" id="ARBA00023015"/>
    </source>
</evidence>
<dbReference type="SUPFAM" id="SSF51206">
    <property type="entry name" value="cAMP-binding domain-like"/>
    <property type="match status" value="1"/>
</dbReference>
<evidence type="ECO:0000256" key="3">
    <source>
        <dbReference type="ARBA" id="ARBA00023163"/>
    </source>
</evidence>
<organism evidence="6 7">
    <name type="scientific">Vibrio splendidus</name>
    <dbReference type="NCBI Taxonomy" id="29497"/>
    <lineage>
        <taxon>Bacteria</taxon>
        <taxon>Pseudomonadati</taxon>
        <taxon>Pseudomonadota</taxon>
        <taxon>Gammaproteobacteria</taxon>
        <taxon>Vibrionales</taxon>
        <taxon>Vibrionaceae</taxon>
        <taxon>Vibrio</taxon>
    </lineage>
</organism>
<evidence type="ECO:0000313" key="6">
    <source>
        <dbReference type="EMBL" id="PMJ61012.1"/>
    </source>
</evidence>
<keyword evidence="3" id="KW-0804">Transcription</keyword>
<comment type="caution">
    <text evidence="6">The sequence shown here is derived from an EMBL/GenBank/DDBJ whole genome shotgun (WGS) entry which is preliminary data.</text>
</comment>
<dbReference type="SMART" id="SM00100">
    <property type="entry name" value="cNMP"/>
    <property type="match status" value="1"/>
</dbReference>
<keyword evidence="2" id="KW-0238">DNA-binding</keyword>
<dbReference type="GO" id="GO:0003700">
    <property type="term" value="F:DNA-binding transcription factor activity"/>
    <property type="evidence" value="ECO:0007669"/>
    <property type="project" value="TreeGrafter"/>
</dbReference>
<dbReference type="InterPro" id="IPR036390">
    <property type="entry name" value="WH_DNA-bd_sf"/>
</dbReference>
<dbReference type="InterPro" id="IPR018490">
    <property type="entry name" value="cNMP-bd_dom_sf"/>
</dbReference>
<evidence type="ECO:0000256" key="2">
    <source>
        <dbReference type="ARBA" id="ARBA00023125"/>
    </source>
</evidence>
<dbReference type="InterPro" id="IPR000595">
    <property type="entry name" value="cNMP-bd_dom"/>
</dbReference>
<dbReference type="InterPro" id="IPR050397">
    <property type="entry name" value="Env_Response_Regulators"/>
</dbReference>
<keyword evidence="1" id="KW-0805">Transcription regulation</keyword>
<dbReference type="PANTHER" id="PTHR24567:SF74">
    <property type="entry name" value="HTH-TYPE TRANSCRIPTIONAL REGULATOR ARCR"/>
    <property type="match status" value="1"/>
</dbReference>
<feature type="domain" description="HTH crp-type" evidence="5">
    <location>
        <begin position="146"/>
        <end position="208"/>
    </location>
</feature>
<proteinExistence type="predicted"/>
<dbReference type="Pfam" id="PF00027">
    <property type="entry name" value="cNMP_binding"/>
    <property type="match status" value="1"/>
</dbReference>